<accession>A0A6A4DV68</accession>
<evidence type="ECO:0000256" key="1">
    <source>
        <dbReference type="SAM" id="MobiDB-lite"/>
    </source>
</evidence>
<evidence type="ECO:0000313" key="3">
    <source>
        <dbReference type="EMBL" id="KAE9217302.1"/>
    </source>
</evidence>
<feature type="compositionally biased region" description="Basic residues" evidence="1">
    <location>
        <begin position="126"/>
        <end position="135"/>
    </location>
</feature>
<evidence type="ECO:0000313" key="2">
    <source>
        <dbReference type="EMBL" id="KAE9119137.1"/>
    </source>
</evidence>
<sequence length="135" mass="14823">MTPRKPSPKAEDVAIEYEDEEIIEDDDVMSLDLSRAKRLSRHRRKHGKSSRRHHHSTHDCERSTSSSSTSSQVSVRAAESVAGSSTSTASGAVGSAKHMPQRNHVLLIKRFMQAAGKGSELSSSKSVKRLSVARR</sequence>
<feature type="compositionally biased region" description="Low complexity" evidence="1">
    <location>
        <begin position="63"/>
        <end position="96"/>
    </location>
</feature>
<feature type="region of interest" description="Disordered" evidence="1">
    <location>
        <begin position="37"/>
        <end position="101"/>
    </location>
</feature>
<dbReference type="Proteomes" id="UP000441208">
    <property type="component" value="Unassembled WGS sequence"/>
</dbReference>
<evidence type="ECO:0000313" key="6">
    <source>
        <dbReference type="Proteomes" id="UP000437068"/>
    </source>
</evidence>
<keyword evidence="5" id="KW-1185">Reference proteome</keyword>
<organism evidence="4 6">
    <name type="scientific">Phytophthora fragariae</name>
    <dbReference type="NCBI Taxonomy" id="53985"/>
    <lineage>
        <taxon>Eukaryota</taxon>
        <taxon>Sar</taxon>
        <taxon>Stramenopiles</taxon>
        <taxon>Oomycota</taxon>
        <taxon>Peronosporomycetes</taxon>
        <taxon>Peronosporales</taxon>
        <taxon>Peronosporaceae</taxon>
        <taxon>Phytophthora</taxon>
    </lineage>
</organism>
<proteinExistence type="predicted"/>
<protein>
    <submittedName>
        <fullName evidence="4">Uncharacterized protein</fullName>
    </submittedName>
</protein>
<feature type="compositionally biased region" description="Basic residues" evidence="1">
    <location>
        <begin position="37"/>
        <end position="56"/>
    </location>
</feature>
<reference evidence="5 6" key="1">
    <citation type="submission" date="2018-08" db="EMBL/GenBank/DDBJ databases">
        <title>Genomic investigation of the strawberry pathogen Phytophthora fragariae indicates pathogenicity is determined by transcriptional variation in three key races.</title>
        <authorList>
            <person name="Adams T.M."/>
            <person name="Armitage A.D."/>
            <person name="Sobczyk M.K."/>
            <person name="Bates H.J."/>
            <person name="Dunwell J.M."/>
            <person name="Nellist C.F."/>
            <person name="Harrison R.J."/>
        </authorList>
    </citation>
    <scope>NUCLEOTIDE SEQUENCE [LARGE SCALE GENOMIC DNA]</scope>
    <source>
        <strain evidence="4 6">A4</strain>
        <strain evidence="3 5">NOV-27</strain>
        <strain evidence="2 7">NOV-71</strain>
    </source>
</reference>
<evidence type="ECO:0000313" key="7">
    <source>
        <dbReference type="Proteomes" id="UP000441208"/>
    </source>
</evidence>
<dbReference type="EMBL" id="QXGB01000377">
    <property type="protein sequence ID" value="KAE9217302.1"/>
    <property type="molecule type" value="Genomic_DNA"/>
</dbReference>
<feature type="region of interest" description="Disordered" evidence="1">
    <location>
        <begin position="114"/>
        <end position="135"/>
    </location>
</feature>
<feature type="compositionally biased region" description="Low complexity" evidence="1">
    <location>
        <begin position="114"/>
        <end position="125"/>
    </location>
</feature>
<name>A0A6A4DV68_9STRA</name>
<dbReference type="EMBL" id="QXGE01000357">
    <property type="protein sequence ID" value="KAE9314853.1"/>
    <property type="molecule type" value="Genomic_DNA"/>
</dbReference>
<evidence type="ECO:0000313" key="5">
    <source>
        <dbReference type="Proteomes" id="UP000433483"/>
    </source>
</evidence>
<dbReference type="AlphaFoldDB" id="A0A6A4DV68"/>
<dbReference type="Proteomes" id="UP000433483">
    <property type="component" value="Unassembled WGS sequence"/>
</dbReference>
<comment type="caution">
    <text evidence="4">The sequence shown here is derived from an EMBL/GenBank/DDBJ whole genome shotgun (WGS) entry which is preliminary data.</text>
</comment>
<gene>
    <name evidence="4" type="ORF">PF001_g8068</name>
    <name evidence="3" type="ORF">PF005_g8708</name>
    <name evidence="2" type="ORF">PF007_g8663</name>
</gene>
<dbReference type="Proteomes" id="UP000437068">
    <property type="component" value="Unassembled WGS sequence"/>
</dbReference>
<dbReference type="EMBL" id="QXFZ01000370">
    <property type="protein sequence ID" value="KAE9119137.1"/>
    <property type="molecule type" value="Genomic_DNA"/>
</dbReference>
<evidence type="ECO:0000313" key="4">
    <source>
        <dbReference type="EMBL" id="KAE9314853.1"/>
    </source>
</evidence>